<evidence type="ECO:0000256" key="10">
    <source>
        <dbReference type="ARBA" id="ARBA00023237"/>
    </source>
</evidence>
<keyword evidence="5 11" id="KW-0812">Transmembrane</keyword>
<feature type="domain" description="TonB-dependent receptor-like beta-barrel" evidence="13">
    <location>
        <begin position="270"/>
        <end position="630"/>
    </location>
</feature>
<dbReference type="GO" id="GO:0044718">
    <property type="term" value="P:siderophore transmembrane transport"/>
    <property type="evidence" value="ECO:0007669"/>
    <property type="project" value="TreeGrafter"/>
</dbReference>
<keyword evidence="16" id="KW-1185">Reference proteome</keyword>
<accession>A0A6I6SU69</accession>
<dbReference type="EMBL" id="CP035042">
    <property type="protein sequence ID" value="QHC51240.1"/>
    <property type="molecule type" value="Genomic_DNA"/>
</dbReference>
<evidence type="ECO:0000256" key="3">
    <source>
        <dbReference type="ARBA" id="ARBA00022448"/>
    </source>
</evidence>
<dbReference type="RefSeq" id="WP_159554287.1">
    <property type="nucleotide sequence ID" value="NZ_CP035042.1"/>
</dbReference>
<evidence type="ECO:0000256" key="6">
    <source>
        <dbReference type="ARBA" id="ARBA00022729"/>
    </source>
</evidence>
<dbReference type="InterPro" id="IPR012910">
    <property type="entry name" value="Plug_dom"/>
</dbReference>
<protein>
    <recommendedName>
        <fullName evidence="17">TonB-dependent receptor</fullName>
    </recommendedName>
</protein>
<evidence type="ECO:0000256" key="8">
    <source>
        <dbReference type="ARBA" id="ARBA00023136"/>
    </source>
</evidence>
<evidence type="ECO:0008006" key="17">
    <source>
        <dbReference type="Google" id="ProtNLM"/>
    </source>
</evidence>
<name>A0A6I6SU69_9GAMM</name>
<keyword evidence="9" id="KW-0675">Receptor</keyword>
<dbReference type="GO" id="GO:0009279">
    <property type="term" value="C:cell outer membrane"/>
    <property type="evidence" value="ECO:0007669"/>
    <property type="project" value="UniProtKB-SubCell"/>
</dbReference>
<dbReference type="InterPro" id="IPR037066">
    <property type="entry name" value="Plug_dom_sf"/>
</dbReference>
<reference evidence="15 16" key="1">
    <citation type="submission" date="2019-01" db="EMBL/GenBank/DDBJ databases">
        <title>Complete genome of a denitifying bacterium Halomons sp. BC-M4-5.</title>
        <authorList>
            <person name="Wang L."/>
            <person name="Shao Z."/>
        </authorList>
    </citation>
    <scope>NUCLEOTIDE SEQUENCE [LARGE SCALE GENOMIC DNA]</scope>
    <source>
        <strain evidence="15 16">BC-M4-5</strain>
    </source>
</reference>
<proteinExistence type="inferred from homology"/>
<organism evidence="15 16">
    <name type="scientific">Billgrantia tianxiuensis</name>
    <dbReference type="NCBI Taxonomy" id="2497861"/>
    <lineage>
        <taxon>Bacteria</taxon>
        <taxon>Pseudomonadati</taxon>
        <taxon>Pseudomonadota</taxon>
        <taxon>Gammaproteobacteria</taxon>
        <taxon>Oceanospirillales</taxon>
        <taxon>Halomonadaceae</taxon>
        <taxon>Billgrantia</taxon>
    </lineage>
</organism>
<keyword evidence="6" id="KW-0732">Signal</keyword>
<evidence type="ECO:0000259" key="14">
    <source>
        <dbReference type="Pfam" id="PF07715"/>
    </source>
</evidence>
<comment type="similarity">
    <text evidence="2">Belongs to the TonB-dependent receptor family. Hemoglobin/haptoglobin binding protein subfamily.</text>
</comment>
<dbReference type="OrthoDB" id="9760494at2"/>
<dbReference type="PROSITE" id="PS52016">
    <property type="entry name" value="TONB_DEPENDENT_REC_3"/>
    <property type="match status" value="1"/>
</dbReference>
<keyword evidence="4 11" id="KW-1134">Transmembrane beta strand</keyword>
<dbReference type="SUPFAM" id="SSF56935">
    <property type="entry name" value="Porins"/>
    <property type="match status" value="1"/>
</dbReference>
<dbReference type="Gene3D" id="2.40.170.20">
    <property type="entry name" value="TonB-dependent receptor, beta-barrel domain"/>
    <property type="match status" value="1"/>
</dbReference>
<evidence type="ECO:0000256" key="2">
    <source>
        <dbReference type="ARBA" id="ARBA00008143"/>
    </source>
</evidence>
<comment type="subcellular location">
    <subcellularLocation>
        <location evidence="1 11">Cell outer membrane</location>
        <topology evidence="1 11">Multi-pass membrane protein</topology>
    </subcellularLocation>
</comment>
<dbReference type="KEGG" id="htx:EKK97_18875"/>
<dbReference type="InterPro" id="IPR039426">
    <property type="entry name" value="TonB-dep_rcpt-like"/>
</dbReference>
<evidence type="ECO:0000256" key="1">
    <source>
        <dbReference type="ARBA" id="ARBA00004571"/>
    </source>
</evidence>
<dbReference type="Proteomes" id="UP000464013">
    <property type="component" value="Chromosome"/>
</dbReference>
<evidence type="ECO:0000259" key="13">
    <source>
        <dbReference type="Pfam" id="PF00593"/>
    </source>
</evidence>
<evidence type="ECO:0000256" key="11">
    <source>
        <dbReference type="PROSITE-ProRule" id="PRU01360"/>
    </source>
</evidence>
<evidence type="ECO:0000313" key="16">
    <source>
        <dbReference type="Proteomes" id="UP000464013"/>
    </source>
</evidence>
<dbReference type="Pfam" id="PF07715">
    <property type="entry name" value="Plug"/>
    <property type="match status" value="1"/>
</dbReference>
<keyword evidence="8 11" id="KW-0472">Membrane</keyword>
<dbReference type="Pfam" id="PF00593">
    <property type="entry name" value="TonB_dep_Rec_b-barrel"/>
    <property type="match status" value="1"/>
</dbReference>
<sequence>MLNLIHSLFEALSPPAHSSPLKTQASIFPRTTALALFAALCLHASPWGSAYAISGPLALTQLSLEELAETEVTSATYFAQQMVDAPSAVSVVTAEEIRRFGYRTIAEILDSMRGIHITRDRDYSYLGGRGYGAPGEYAGRIMILIDGYSAAENYYNQIFIAEDGYLDTSLIERVEYAPGPGSAIYGNNAFLGVINIITRKGRDFEGFDTELTTGSHNEREARVTWGNRFANGAEWLISASRLTSDGVRHYHDGDTIANADLVGERLFLKGNYRGWSLEAATADKWRNSANSIFDMEYRNRDRNRFVNLGYDADLDLNWRTTTRLYYGDYLFSGRAHYPDFGMTQDSWNNGRWYGVDSKLIYLGLERHQILFGGEYRVDEQQDFHTRIHAVSSSELWYMRDALDNGDTLSLYGEDRIALTPSLSASVGGRYDRRHYRSLDTTQDVFNPRLALIHTPWEELSLKLSYGQASRLIPIHEVRSEVDQPSRVRTTELVAEHTTDNRRLLASLYRYRVDRLPLDFLGVESQTIRGAELESEWQWPGARTLRLSYAWQHAEDNQDREMPNVPRHIGKLQVSTPLLGERLRASLALRYVGEHRSLAYEPLDSYTLTDLTLTSSEPLPGTTLTLGVRNLFDTRYGHVSYFGDENGLLAQDGRTVWLRLGYRFP</sequence>
<keyword evidence="3 11" id="KW-0813">Transport</keyword>
<evidence type="ECO:0000256" key="9">
    <source>
        <dbReference type="ARBA" id="ARBA00023170"/>
    </source>
</evidence>
<dbReference type="PANTHER" id="PTHR30069:SF29">
    <property type="entry name" value="HEMOGLOBIN AND HEMOGLOBIN-HAPTOGLOBIN-BINDING PROTEIN 1-RELATED"/>
    <property type="match status" value="1"/>
</dbReference>
<dbReference type="Gene3D" id="2.170.130.10">
    <property type="entry name" value="TonB-dependent receptor, plug domain"/>
    <property type="match status" value="1"/>
</dbReference>
<gene>
    <name evidence="15" type="ORF">EKK97_18875</name>
</gene>
<evidence type="ECO:0000313" key="15">
    <source>
        <dbReference type="EMBL" id="QHC51240.1"/>
    </source>
</evidence>
<evidence type="ECO:0000256" key="5">
    <source>
        <dbReference type="ARBA" id="ARBA00022692"/>
    </source>
</evidence>
<keyword evidence="7 12" id="KW-0798">TonB box</keyword>
<dbReference type="AlphaFoldDB" id="A0A6I6SU69"/>
<evidence type="ECO:0000256" key="7">
    <source>
        <dbReference type="ARBA" id="ARBA00023077"/>
    </source>
</evidence>
<feature type="domain" description="TonB-dependent receptor plug" evidence="14">
    <location>
        <begin position="83"/>
        <end position="193"/>
    </location>
</feature>
<dbReference type="InterPro" id="IPR000531">
    <property type="entry name" value="Beta-barrel_TonB"/>
</dbReference>
<dbReference type="GO" id="GO:0015344">
    <property type="term" value="F:siderophore uptake transmembrane transporter activity"/>
    <property type="evidence" value="ECO:0007669"/>
    <property type="project" value="TreeGrafter"/>
</dbReference>
<evidence type="ECO:0000256" key="12">
    <source>
        <dbReference type="RuleBase" id="RU003357"/>
    </source>
</evidence>
<dbReference type="InterPro" id="IPR036942">
    <property type="entry name" value="Beta-barrel_TonB_sf"/>
</dbReference>
<dbReference type="PANTHER" id="PTHR30069">
    <property type="entry name" value="TONB-DEPENDENT OUTER MEMBRANE RECEPTOR"/>
    <property type="match status" value="1"/>
</dbReference>
<keyword evidence="10 11" id="KW-0998">Cell outer membrane</keyword>
<evidence type="ECO:0000256" key="4">
    <source>
        <dbReference type="ARBA" id="ARBA00022452"/>
    </source>
</evidence>